<evidence type="ECO:0000256" key="21">
    <source>
        <dbReference type="PIRSR" id="PIRSR038147-3"/>
    </source>
</evidence>
<feature type="compositionally biased region" description="Basic and acidic residues" evidence="22">
    <location>
        <begin position="490"/>
        <end position="527"/>
    </location>
</feature>
<feature type="active site" description="Proton acceptor" evidence="19">
    <location>
        <position position="311"/>
    </location>
</feature>
<feature type="binding site" evidence="21">
    <location>
        <position position="316"/>
    </location>
    <ligand>
        <name>Mg(2+)</name>
        <dbReference type="ChEBI" id="CHEBI:18420"/>
    </ligand>
</feature>
<dbReference type="STRING" id="1344418.A0A1D2VN48"/>
<dbReference type="PANTHER" id="PTHR45723">
    <property type="entry name" value="SERINE/THREONINE-PROTEIN KINASE RIO1"/>
    <property type="match status" value="1"/>
</dbReference>
<dbReference type="EC" id="2.7.11.1" evidence="4 18"/>
<comment type="catalytic activity">
    <reaction evidence="17 18">
        <text>L-seryl-[protein] + ATP = O-phospho-L-seryl-[protein] + ADP + H(+)</text>
        <dbReference type="Rhea" id="RHEA:17989"/>
        <dbReference type="Rhea" id="RHEA-COMP:9863"/>
        <dbReference type="Rhea" id="RHEA-COMP:11604"/>
        <dbReference type="ChEBI" id="CHEBI:15378"/>
        <dbReference type="ChEBI" id="CHEBI:29999"/>
        <dbReference type="ChEBI" id="CHEBI:30616"/>
        <dbReference type="ChEBI" id="CHEBI:83421"/>
        <dbReference type="ChEBI" id="CHEBI:456216"/>
        <dbReference type="EC" id="2.7.11.1"/>
    </reaction>
</comment>
<evidence type="ECO:0000256" key="22">
    <source>
        <dbReference type="SAM" id="MobiDB-lite"/>
    </source>
</evidence>
<keyword evidence="8 18" id="KW-0723">Serine/threonine-protein kinase</keyword>
<evidence type="ECO:0000259" key="23">
    <source>
        <dbReference type="SMART" id="SM00090"/>
    </source>
</evidence>
<feature type="compositionally biased region" description="Polar residues" evidence="22">
    <location>
        <begin position="480"/>
        <end position="489"/>
    </location>
</feature>
<comment type="subcellular location">
    <subcellularLocation>
        <location evidence="2">Cytoplasm</location>
    </subcellularLocation>
</comment>
<dbReference type="InterPro" id="IPR011009">
    <property type="entry name" value="Kinase-like_dom_sf"/>
</dbReference>
<feature type="compositionally biased region" description="Basic residues" evidence="22">
    <location>
        <begin position="541"/>
        <end position="562"/>
    </location>
</feature>
<feature type="region of interest" description="Disordered" evidence="22">
    <location>
        <begin position="480"/>
        <end position="562"/>
    </location>
</feature>
<dbReference type="GO" id="GO:0000122">
    <property type="term" value="P:negative regulation of transcription by RNA polymerase II"/>
    <property type="evidence" value="ECO:0007669"/>
    <property type="project" value="EnsemblFungi"/>
</dbReference>
<evidence type="ECO:0000256" key="1">
    <source>
        <dbReference type="ARBA" id="ARBA00001946"/>
    </source>
</evidence>
<feature type="compositionally biased region" description="Basic and acidic residues" evidence="22">
    <location>
        <begin position="22"/>
        <end position="32"/>
    </location>
</feature>
<evidence type="ECO:0000256" key="2">
    <source>
        <dbReference type="ARBA" id="ARBA00004496"/>
    </source>
</evidence>
<dbReference type="GO" id="GO:0005829">
    <property type="term" value="C:cytosol"/>
    <property type="evidence" value="ECO:0007669"/>
    <property type="project" value="EnsemblFungi"/>
</dbReference>
<keyword evidence="13" id="KW-0378">Hydrolase</keyword>
<evidence type="ECO:0000256" key="13">
    <source>
        <dbReference type="ARBA" id="ARBA00022801"/>
    </source>
</evidence>
<evidence type="ECO:0000256" key="6">
    <source>
        <dbReference type="ARBA" id="ARBA00022490"/>
    </source>
</evidence>
<protein>
    <recommendedName>
        <fullName evidence="5 18">Serine/threonine-protein kinase RIO1</fullName>
        <ecNumber evidence="4 18">2.7.11.1</ecNumber>
    </recommendedName>
</protein>
<dbReference type="AlphaFoldDB" id="A0A1D2VN48"/>
<dbReference type="PROSITE" id="PS01245">
    <property type="entry name" value="RIO1"/>
    <property type="match status" value="1"/>
</dbReference>
<dbReference type="FunCoup" id="A0A1D2VN48">
    <property type="interactions" value="992"/>
</dbReference>
<dbReference type="InterPro" id="IPR000687">
    <property type="entry name" value="RIO_kinase"/>
</dbReference>
<keyword evidence="14 18" id="KW-0067">ATP-binding</keyword>
<dbReference type="GeneID" id="30963946"/>
<dbReference type="Pfam" id="PF01163">
    <property type="entry name" value="RIO1"/>
    <property type="match status" value="1"/>
</dbReference>
<keyword evidence="15" id="KW-0460">Magnesium</keyword>
<evidence type="ECO:0000256" key="19">
    <source>
        <dbReference type="PIRSR" id="PIRSR038147-1"/>
    </source>
</evidence>
<keyword evidence="11 18" id="KW-0547">Nucleotide-binding</keyword>
<feature type="active site" description="4-aspartylphosphate intermediate" evidence="19">
    <location>
        <position position="328"/>
    </location>
</feature>
<keyword evidence="12 18" id="KW-0418">Kinase</keyword>
<dbReference type="OrthoDB" id="205248at2759"/>
<dbReference type="GO" id="GO:0016479">
    <property type="term" value="P:negative regulation of transcription by RNA polymerase I"/>
    <property type="evidence" value="ECO:0007669"/>
    <property type="project" value="EnsemblFungi"/>
</dbReference>
<dbReference type="GO" id="GO:0000324">
    <property type="term" value="C:fungal-type vacuole"/>
    <property type="evidence" value="ECO:0007669"/>
    <property type="project" value="EnsemblFungi"/>
</dbReference>
<evidence type="ECO:0000256" key="18">
    <source>
        <dbReference type="PIRNR" id="PIRNR038147"/>
    </source>
</evidence>
<evidence type="ECO:0000256" key="17">
    <source>
        <dbReference type="ARBA" id="ARBA00048679"/>
    </source>
</evidence>
<feature type="compositionally biased region" description="Acidic residues" evidence="22">
    <location>
        <begin position="33"/>
        <end position="49"/>
    </location>
</feature>
<evidence type="ECO:0000256" key="20">
    <source>
        <dbReference type="PIRSR" id="PIRSR038147-2"/>
    </source>
</evidence>
<keyword evidence="25" id="KW-1185">Reference proteome</keyword>
<dbReference type="GO" id="GO:0030874">
    <property type="term" value="C:nucleolar chromatin"/>
    <property type="evidence" value="ECO:0007669"/>
    <property type="project" value="EnsemblFungi"/>
</dbReference>
<dbReference type="InterPro" id="IPR018935">
    <property type="entry name" value="RIO_kinase_CS"/>
</dbReference>
<dbReference type="GO" id="GO:0005739">
    <property type="term" value="C:mitochondrion"/>
    <property type="evidence" value="ECO:0007669"/>
    <property type="project" value="EnsemblFungi"/>
</dbReference>
<evidence type="ECO:0000256" key="10">
    <source>
        <dbReference type="ARBA" id="ARBA00022723"/>
    </source>
</evidence>
<keyword evidence="6" id="KW-0963">Cytoplasm</keyword>
<dbReference type="InterPro" id="IPR051272">
    <property type="entry name" value="RIO-type_Ser/Thr_kinase"/>
</dbReference>
<dbReference type="SMART" id="SM00090">
    <property type="entry name" value="RIO"/>
    <property type="match status" value="1"/>
</dbReference>
<dbReference type="GO" id="GO:0090234">
    <property type="term" value="P:regulation of kinetochore assembly"/>
    <property type="evidence" value="ECO:0007669"/>
    <property type="project" value="EnsemblFungi"/>
</dbReference>
<evidence type="ECO:0000256" key="3">
    <source>
        <dbReference type="ARBA" id="ARBA00009196"/>
    </source>
</evidence>
<dbReference type="GO" id="GO:2000234">
    <property type="term" value="P:positive regulation of rRNA processing"/>
    <property type="evidence" value="ECO:0007669"/>
    <property type="project" value="EnsemblFungi"/>
</dbReference>
<evidence type="ECO:0000256" key="9">
    <source>
        <dbReference type="ARBA" id="ARBA00022679"/>
    </source>
</evidence>
<evidence type="ECO:0000256" key="15">
    <source>
        <dbReference type="ARBA" id="ARBA00022842"/>
    </source>
</evidence>
<dbReference type="InterPro" id="IPR018934">
    <property type="entry name" value="RIO_dom"/>
</dbReference>
<evidence type="ECO:0000256" key="16">
    <source>
        <dbReference type="ARBA" id="ARBA00047899"/>
    </source>
</evidence>
<dbReference type="GO" id="GO:0004674">
    <property type="term" value="F:protein serine/threonine kinase activity"/>
    <property type="evidence" value="ECO:0007669"/>
    <property type="project" value="UniProtKB-KW"/>
</dbReference>
<comment type="catalytic activity">
    <reaction evidence="16 18">
        <text>L-threonyl-[protein] + ATP = O-phospho-L-threonyl-[protein] + ADP + H(+)</text>
        <dbReference type="Rhea" id="RHEA:46608"/>
        <dbReference type="Rhea" id="RHEA-COMP:11060"/>
        <dbReference type="Rhea" id="RHEA-COMP:11605"/>
        <dbReference type="ChEBI" id="CHEBI:15378"/>
        <dbReference type="ChEBI" id="CHEBI:30013"/>
        <dbReference type="ChEBI" id="CHEBI:30616"/>
        <dbReference type="ChEBI" id="CHEBI:61977"/>
        <dbReference type="ChEBI" id="CHEBI:456216"/>
        <dbReference type="EC" id="2.7.11.1"/>
    </reaction>
</comment>
<dbReference type="Proteomes" id="UP000095038">
    <property type="component" value="Unassembled WGS sequence"/>
</dbReference>
<keyword evidence="10" id="KW-0479">Metal-binding</keyword>
<feature type="binding site" evidence="20">
    <location>
        <position position="264"/>
    </location>
    <ligand>
        <name>ATP</name>
        <dbReference type="ChEBI" id="CHEBI:30616"/>
    </ligand>
</feature>
<feature type="binding site" evidence="21">
    <location>
        <position position="328"/>
    </location>
    <ligand>
        <name>Mg(2+)</name>
        <dbReference type="ChEBI" id="CHEBI:18420"/>
    </ligand>
</feature>
<dbReference type="GO" id="GO:0007096">
    <property type="term" value="P:regulation of exit from mitosis"/>
    <property type="evidence" value="ECO:0007669"/>
    <property type="project" value="EnsemblFungi"/>
</dbReference>
<reference evidence="25" key="1">
    <citation type="submission" date="2016-05" db="EMBL/GenBank/DDBJ databases">
        <title>Comparative genomics of biotechnologically important yeasts.</title>
        <authorList>
            <consortium name="DOE Joint Genome Institute"/>
            <person name="Riley R."/>
            <person name="Haridas S."/>
            <person name="Wolfe K.H."/>
            <person name="Lopes M.R."/>
            <person name="Hittinger C.T."/>
            <person name="Goker M."/>
            <person name="Salamov A."/>
            <person name="Wisecaver J."/>
            <person name="Long T.M."/>
            <person name="Aerts A.L."/>
            <person name="Barry K."/>
            <person name="Choi C."/>
            <person name="Clum A."/>
            <person name="Coughlan A.Y."/>
            <person name="Deshpande S."/>
            <person name="Douglass A.P."/>
            <person name="Hanson S.J."/>
            <person name="Klenk H.-P."/>
            <person name="Labutti K."/>
            <person name="Lapidus A."/>
            <person name="Lindquist E."/>
            <person name="Lipzen A."/>
            <person name="Meier-Kolthoff J.P."/>
            <person name="Ohm R.A."/>
            <person name="Otillar R.P."/>
            <person name="Pangilinan J."/>
            <person name="Peng Y."/>
            <person name="Rokas A."/>
            <person name="Rosa C.A."/>
            <person name="Scheuner C."/>
            <person name="Sibirny A.A."/>
            <person name="Slot J.C."/>
            <person name="Stielow J.B."/>
            <person name="Sun H."/>
            <person name="Kurtzman C.P."/>
            <person name="Blackwell M."/>
            <person name="Grigoriev I.V."/>
            <person name="Jeffries T.W."/>
        </authorList>
    </citation>
    <scope>NUCLEOTIDE SEQUENCE [LARGE SCALE GENOMIC DNA]</scope>
    <source>
        <strain evidence="25">DSM 1968</strain>
    </source>
</reference>
<evidence type="ECO:0000313" key="25">
    <source>
        <dbReference type="Proteomes" id="UP000095038"/>
    </source>
</evidence>
<dbReference type="Gene3D" id="1.10.510.10">
    <property type="entry name" value="Transferase(Phosphotransferase) domain 1"/>
    <property type="match status" value="1"/>
</dbReference>
<comment type="similarity">
    <text evidence="3 18">Belongs to the protein kinase superfamily. RIO-type Ser/Thr kinase family.</text>
</comment>
<dbReference type="GO" id="GO:0016787">
    <property type="term" value="F:hydrolase activity"/>
    <property type="evidence" value="ECO:0007669"/>
    <property type="project" value="UniProtKB-KW"/>
</dbReference>
<name>A0A1D2VN48_9ASCO</name>
<comment type="cofactor">
    <cofactor evidence="1 21">
        <name>Mg(2+)</name>
        <dbReference type="ChEBI" id="CHEBI:18420"/>
    </cofactor>
</comment>
<dbReference type="RefSeq" id="XP_020049337.1">
    <property type="nucleotide sequence ID" value="XM_020190310.1"/>
</dbReference>
<feature type="domain" description="RIO kinase" evidence="23">
    <location>
        <begin position="96"/>
        <end position="375"/>
    </location>
</feature>
<evidence type="ECO:0000256" key="8">
    <source>
        <dbReference type="ARBA" id="ARBA00022527"/>
    </source>
</evidence>
<feature type="binding site" evidence="20">
    <location>
        <position position="193"/>
    </location>
    <ligand>
        <name>ATP</name>
        <dbReference type="ChEBI" id="CHEBI:30616"/>
    </ligand>
</feature>
<evidence type="ECO:0000256" key="14">
    <source>
        <dbReference type="ARBA" id="ARBA00022840"/>
    </source>
</evidence>
<dbReference type="GO" id="GO:0000462">
    <property type="term" value="P:maturation of SSU-rRNA from tricistronic rRNA transcript (SSU-rRNA, 5.8S rRNA, LSU-rRNA)"/>
    <property type="evidence" value="ECO:0007669"/>
    <property type="project" value="EnsemblFungi"/>
</dbReference>
<dbReference type="EMBL" id="KV454476">
    <property type="protein sequence ID" value="ODV63030.1"/>
    <property type="molecule type" value="Genomic_DNA"/>
</dbReference>
<dbReference type="SUPFAM" id="SSF56112">
    <property type="entry name" value="Protein kinase-like (PK-like)"/>
    <property type="match status" value="1"/>
</dbReference>
<keyword evidence="9 18" id="KW-0808">Transferase</keyword>
<dbReference type="Gene3D" id="3.30.200.20">
    <property type="entry name" value="Phosphorylase Kinase, domain 1"/>
    <property type="match status" value="1"/>
</dbReference>
<proteinExistence type="inferred from homology"/>
<dbReference type="PIRSF" id="PIRSF038147">
    <property type="entry name" value="Ser/Thr_PK_RIO1"/>
    <property type="match status" value="1"/>
</dbReference>
<keyword evidence="7" id="KW-0690">Ribosome biogenesis</keyword>
<evidence type="ECO:0000256" key="5">
    <source>
        <dbReference type="ARBA" id="ARBA00016038"/>
    </source>
</evidence>
<accession>A0A1D2VN48</accession>
<dbReference type="GO" id="GO:0000776">
    <property type="term" value="C:kinetochore"/>
    <property type="evidence" value="ECO:0007669"/>
    <property type="project" value="EnsemblFungi"/>
</dbReference>
<evidence type="ECO:0000256" key="12">
    <source>
        <dbReference type="ARBA" id="ARBA00022777"/>
    </source>
</evidence>
<dbReference type="GO" id="GO:0106310">
    <property type="term" value="F:protein serine kinase activity"/>
    <property type="evidence" value="ECO:0007669"/>
    <property type="project" value="RHEA"/>
</dbReference>
<organism evidence="24 25">
    <name type="scientific">Ascoidea rubescens DSM 1968</name>
    <dbReference type="NCBI Taxonomy" id="1344418"/>
    <lineage>
        <taxon>Eukaryota</taxon>
        <taxon>Fungi</taxon>
        <taxon>Dikarya</taxon>
        <taxon>Ascomycota</taxon>
        <taxon>Saccharomycotina</taxon>
        <taxon>Saccharomycetes</taxon>
        <taxon>Ascoideaceae</taxon>
        <taxon>Ascoidea</taxon>
    </lineage>
</organism>
<feature type="compositionally biased region" description="Basic and acidic residues" evidence="22">
    <location>
        <begin position="50"/>
        <end position="62"/>
    </location>
</feature>
<evidence type="ECO:0000256" key="11">
    <source>
        <dbReference type="ARBA" id="ARBA00022741"/>
    </source>
</evidence>
<dbReference type="InParanoid" id="A0A1D2VN48"/>
<dbReference type="GO" id="GO:0003682">
    <property type="term" value="F:chromatin binding"/>
    <property type="evidence" value="ECO:0007669"/>
    <property type="project" value="EnsemblFungi"/>
</dbReference>
<evidence type="ECO:0000313" key="24">
    <source>
        <dbReference type="EMBL" id="ODV63030.1"/>
    </source>
</evidence>
<dbReference type="GO" id="GO:0005524">
    <property type="term" value="F:ATP binding"/>
    <property type="evidence" value="ECO:0007669"/>
    <property type="project" value="UniProtKB-KW"/>
</dbReference>
<evidence type="ECO:0000256" key="7">
    <source>
        <dbReference type="ARBA" id="ARBA00022517"/>
    </source>
</evidence>
<gene>
    <name evidence="24" type="ORF">ASCRUDRAFT_31893</name>
</gene>
<dbReference type="GO" id="GO:0046872">
    <property type="term" value="F:metal ion binding"/>
    <property type="evidence" value="ECO:0007669"/>
    <property type="project" value="UniProtKB-KW"/>
</dbReference>
<sequence>MPQPNISSPNDEDTIIEKINRLNFEDLQSRDAPDDDYSDYSDDSDDSDSEGPHQEDINGAHLHDHTNVFSSERGDILQKYSVSTDSQVKTPKILKDKSQRATIQTVLDPRTFKALAKYISNETLTRINGCISTGKEANIYYATKDEEPEPEPEESKKNIEIQNGLSKNNLENQNPSKTSDPSKKTIVKHYAIKIYKTSILIFKDRERYVSGEFRFKNFNQSNPRKMIKIWAEKEFRNLKRLILNNIYCPKPLEVKNNILIMDLLSEHDDGWPSPKLKDFNFIDNFQINFFYFKVLIILRKLYQNCRLIHADLSEYNIIIHRSKIYIIDVSQSVEPNHPMSLDFLRMDIKNINDFFQSKKKIDIIMEKNIFEFIIEDLNDLIIKYHSNQNNNDDHINTYNNQFQTNFNDIDDLEIDNNNDGKNDRILLEILTKLPLKLTDEDKLNDEVFRSTHLITTLHALQEDDDFADFENGKLTTFKSLISKNPQPSKSTEKNSNETSTNKDKSKEDEWEERNVLLKGKKFEDKDAKKSRKKEAKEKAKEKRKTKMKKYDKKRAIKKTQKK</sequence>
<dbReference type="InterPro" id="IPR017407">
    <property type="entry name" value="Ser/Thr_kinase_Rio1"/>
</dbReference>
<evidence type="ECO:0000256" key="4">
    <source>
        <dbReference type="ARBA" id="ARBA00012513"/>
    </source>
</evidence>
<feature type="region of interest" description="Disordered" evidence="22">
    <location>
        <begin position="22"/>
        <end position="62"/>
    </location>
</feature>